<comment type="subcellular location">
    <subcellularLocation>
        <location evidence="1">Cytoplasm</location>
    </subcellularLocation>
</comment>
<evidence type="ECO:0000313" key="6">
    <source>
        <dbReference type="EMBL" id="CAH3183547.1"/>
    </source>
</evidence>
<evidence type="ECO:0000256" key="1">
    <source>
        <dbReference type="ARBA" id="ARBA00004496"/>
    </source>
</evidence>
<keyword evidence="4" id="KW-0677">Repeat</keyword>
<dbReference type="EMBL" id="CALNXK010000356">
    <property type="protein sequence ID" value="CAH3183547.1"/>
    <property type="molecule type" value="Genomic_DNA"/>
</dbReference>
<evidence type="ECO:0000259" key="5">
    <source>
        <dbReference type="Pfam" id="PF21289"/>
    </source>
</evidence>
<dbReference type="Gene3D" id="1.10.220.100">
    <property type="entry name" value="conserved c-terminal region of ge- 1"/>
    <property type="match status" value="1"/>
</dbReference>
<feature type="domain" description="Enhancer of mRNA-decapping protein 4 C-terminal" evidence="5">
    <location>
        <begin position="139"/>
        <end position="258"/>
    </location>
</feature>
<dbReference type="PANTHER" id="PTHR15598:SF5">
    <property type="entry name" value="ENHANCER OF MRNA-DECAPPING PROTEIN 4"/>
    <property type="match status" value="1"/>
</dbReference>
<sequence>MFQQINESFHKGTQQYLQQVTTALDNRRREERESVNPVMQQLEAQTKSFQAMTERLSSNIMADFEVILQKQLSSSIEGLREEIFSRLLSEVLASVQDSVQKEMGLGLEGLRQQLSEMIATSVESSTQQAPDLARTQVLVSQLLESGQLGQAFQEALTASDLNIVMYVCEQVDPESVFSQSPCPLSQPVLLSLIQQLSVDLTVNTELKHKYIEEALMSLDTTDEVTREHMPAVLEGLCKQLQSAIQEATGPMQRSLKMLQMAARSLLR</sequence>
<proteinExistence type="predicted"/>
<dbReference type="InterPro" id="IPR045152">
    <property type="entry name" value="EDC4-like"/>
</dbReference>
<protein>
    <recommendedName>
        <fullName evidence="5">Enhancer of mRNA-decapping protein 4 C-terminal domain-containing protein</fullName>
    </recommendedName>
</protein>
<evidence type="ECO:0000313" key="7">
    <source>
        <dbReference type="Proteomes" id="UP001159405"/>
    </source>
</evidence>
<accession>A0ABN8RW29</accession>
<dbReference type="InterPro" id="IPR044938">
    <property type="entry name" value="EDC4_C_sf"/>
</dbReference>
<keyword evidence="2" id="KW-0963">Cytoplasm</keyword>
<evidence type="ECO:0000256" key="2">
    <source>
        <dbReference type="ARBA" id="ARBA00022490"/>
    </source>
</evidence>
<evidence type="ECO:0000256" key="3">
    <source>
        <dbReference type="ARBA" id="ARBA00022574"/>
    </source>
</evidence>
<dbReference type="InterPro" id="IPR049404">
    <property type="entry name" value="EDC4_C"/>
</dbReference>
<comment type="caution">
    <text evidence="6">The sequence shown here is derived from an EMBL/GenBank/DDBJ whole genome shotgun (WGS) entry which is preliminary data.</text>
</comment>
<organism evidence="6 7">
    <name type="scientific">Porites lobata</name>
    <dbReference type="NCBI Taxonomy" id="104759"/>
    <lineage>
        <taxon>Eukaryota</taxon>
        <taxon>Metazoa</taxon>
        <taxon>Cnidaria</taxon>
        <taxon>Anthozoa</taxon>
        <taxon>Hexacorallia</taxon>
        <taxon>Scleractinia</taxon>
        <taxon>Fungiina</taxon>
        <taxon>Poritidae</taxon>
        <taxon>Porites</taxon>
    </lineage>
</organism>
<dbReference type="Proteomes" id="UP001159405">
    <property type="component" value="Unassembled WGS sequence"/>
</dbReference>
<reference evidence="6 7" key="1">
    <citation type="submission" date="2022-05" db="EMBL/GenBank/DDBJ databases">
        <authorList>
            <consortium name="Genoscope - CEA"/>
            <person name="William W."/>
        </authorList>
    </citation>
    <scope>NUCLEOTIDE SEQUENCE [LARGE SCALE GENOMIC DNA]</scope>
</reference>
<evidence type="ECO:0000256" key="4">
    <source>
        <dbReference type="ARBA" id="ARBA00022737"/>
    </source>
</evidence>
<dbReference type="Pfam" id="PF21289">
    <property type="entry name" value="EDC4_C"/>
    <property type="match status" value="1"/>
</dbReference>
<gene>
    <name evidence="6" type="ORF">PLOB_00028642</name>
</gene>
<dbReference type="PANTHER" id="PTHR15598">
    <property type="entry name" value="ENHANCER OF MRNA-DECAPPING PROTEIN 4"/>
    <property type="match status" value="1"/>
</dbReference>
<name>A0ABN8RW29_9CNID</name>
<dbReference type="Gene3D" id="6.10.140.270">
    <property type="match status" value="1"/>
</dbReference>
<keyword evidence="7" id="KW-1185">Reference proteome</keyword>
<keyword evidence="3" id="KW-0853">WD repeat</keyword>